<evidence type="ECO:0000313" key="2">
    <source>
        <dbReference type="EMBL" id="OAG22335.1"/>
    </source>
</evidence>
<feature type="transmembrane region" description="Helical" evidence="1">
    <location>
        <begin position="20"/>
        <end position="40"/>
    </location>
</feature>
<dbReference type="AlphaFoldDB" id="A0A177DRC0"/>
<keyword evidence="1" id="KW-0812">Transmembrane</keyword>
<dbReference type="KEGG" id="aalt:CC77DRAFT_1059247"/>
<name>A0A177DRC0_ALTAL</name>
<keyword evidence="1" id="KW-0472">Membrane</keyword>
<evidence type="ECO:0000256" key="1">
    <source>
        <dbReference type="SAM" id="Phobius"/>
    </source>
</evidence>
<dbReference type="Proteomes" id="UP000077248">
    <property type="component" value="Unassembled WGS sequence"/>
</dbReference>
<proteinExistence type="predicted"/>
<keyword evidence="1" id="KW-1133">Transmembrane helix</keyword>
<reference evidence="2 3" key="1">
    <citation type="submission" date="2016-05" db="EMBL/GenBank/DDBJ databases">
        <title>Comparative analysis of secretome profiles of manganese(II)-oxidizing ascomycete fungi.</title>
        <authorList>
            <consortium name="DOE Joint Genome Institute"/>
            <person name="Zeiner C.A."/>
            <person name="Purvine S.O."/>
            <person name="Zink E.M."/>
            <person name="Wu S."/>
            <person name="Pasa-Tolic L."/>
            <person name="Chaput D.L."/>
            <person name="Haridas S."/>
            <person name="Grigoriev I.V."/>
            <person name="Santelli C.M."/>
            <person name="Hansel C.M."/>
        </authorList>
    </citation>
    <scope>NUCLEOTIDE SEQUENCE [LARGE SCALE GENOMIC DNA]</scope>
    <source>
        <strain evidence="2 3">SRC1lrK2f</strain>
    </source>
</reference>
<organism evidence="2 3">
    <name type="scientific">Alternaria alternata</name>
    <name type="common">Alternaria rot fungus</name>
    <name type="synonym">Torula alternata</name>
    <dbReference type="NCBI Taxonomy" id="5599"/>
    <lineage>
        <taxon>Eukaryota</taxon>
        <taxon>Fungi</taxon>
        <taxon>Dikarya</taxon>
        <taxon>Ascomycota</taxon>
        <taxon>Pezizomycotina</taxon>
        <taxon>Dothideomycetes</taxon>
        <taxon>Pleosporomycetidae</taxon>
        <taxon>Pleosporales</taxon>
        <taxon>Pleosporineae</taxon>
        <taxon>Pleosporaceae</taxon>
        <taxon>Alternaria</taxon>
        <taxon>Alternaria sect. Alternaria</taxon>
        <taxon>Alternaria alternata complex</taxon>
    </lineage>
</organism>
<dbReference type="GeneID" id="29113808"/>
<sequence length="107" mass="11990">MPSTRPRPSREPTKESIRTAVIVGLVIGLLGLIVLSSLLYQRRLRRNIKAGTIIGKWGVERQERGGKTTWKADVEKGLEVGIIQEPLPVYAKEAVRGEKRLEMGMVR</sequence>
<gene>
    <name evidence="2" type="ORF">CC77DRAFT_1059247</name>
</gene>
<accession>A0A177DRC0</accession>
<dbReference type="EMBL" id="KV441474">
    <property type="protein sequence ID" value="OAG22335.1"/>
    <property type="molecule type" value="Genomic_DNA"/>
</dbReference>
<evidence type="ECO:0000313" key="3">
    <source>
        <dbReference type="Proteomes" id="UP000077248"/>
    </source>
</evidence>
<keyword evidence="3" id="KW-1185">Reference proteome</keyword>
<dbReference type="RefSeq" id="XP_018387756.1">
    <property type="nucleotide sequence ID" value="XM_018528214.1"/>
</dbReference>
<protein>
    <submittedName>
        <fullName evidence="2">Uncharacterized protein</fullName>
    </submittedName>
</protein>
<dbReference type="VEuPathDB" id="FungiDB:CC77DRAFT_1059247"/>